<protein>
    <submittedName>
        <fullName evidence="1">Uncharacterized protein</fullName>
    </submittedName>
</protein>
<dbReference type="AlphaFoldDB" id="A0AAV6VE86"/>
<reference evidence="1 2" key="1">
    <citation type="journal article" date="2022" name="Nat. Ecol. Evol.">
        <title>A masculinizing supergene underlies an exaggerated male reproductive morph in a spider.</title>
        <authorList>
            <person name="Hendrickx F."/>
            <person name="De Corte Z."/>
            <person name="Sonet G."/>
            <person name="Van Belleghem S.M."/>
            <person name="Kostlbacher S."/>
            <person name="Vangestel C."/>
        </authorList>
    </citation>
    <scope>NUCLEOTIDE SEQUENCE [LARGE SCALE GENOMIC DNA]</scope>
    <source>
        <strain evidence="1">W744_W776</strain>
    </source>
</reference>
<name>A0AAV6VE86_9ARAC</name>
<evidence type="ECO:0000313" key="1">
    <source>
        <dbReference type="EMBL" id="KAG8194293.1"/>
    </source>
</evidence>
<sequence length="103" mass="11570">MRADKTCPAHRGTPGYYIVALFSSFSETGFLRGTPRYHDTPLLNFIYLTGGLFPQERKQVSCVLKPEDWIGSVSNMDAFIRSLQYIDPIANTIPPIAEEVSDE</sequence>
<evidence type="ECO:0000313" key="2">
    <source>
        <dbReference type="Proteomes" id="UP000827092"/>
    </source>
</evidence>
<organism evidence="1 2">
    <name type="scientific">Oedothorax gibbosus</name>
    <dbReference type="NCBI Taxonomy" id="931172"/>
    <lineage>
        <taxon>Eukaryota</taxon>
        <taxon>Metazoa</taxon>
        <taxon>Ecdysozoa</taxon>
        <taxon>Arthropoda</taxon>
        <taxon>Chelicerata</taxon>
        <taxon>Arachnida</taxon>
        <taxon>Araneae</taxon>
        <taxon>Araneomorphae</taxon>
        <taxon>Entelegynae</taxon>
        <taxon>Araneoidea</taxon>
        <taxon>Linyphiidae</taxon>
        <taxon>Erigoninae</taxon>
        <taxon>Oedothorax</taxon>
    </lineage>
</organism>
<accession>A0AAV6VE86</accession>
<keyword evidence="2" id="KW-1185">Reference proteome</keyword>
<gene>
    <name evidence="1" type="ORF">JTE90_004524</name>
</gene>
<comment type="caution">
    <text evidence="1">The sequence shown here is derived from an EMBL/GenBank/DDBJ whole genome shotgun (WGS) entry which is preliminary data.</text>
</comment>
<dbReference type="Proteomes" id="UP000827092">
    <property type="component" value="Unassembled WGS sequence"/>
</dbReference>
<dbReference type="EMBL" id="JAFNEN010000105">
    <property type="protein sequence ID" value="KAG8194293.1"/>
    <property type="molecule type" value="Genomic_DNA"/>
</dbReference>
<proteinExistence type="predicted"/>